<dbReference type="PANTHER" id="PTHR35010:SF2">
    <property type="entry name" value="BLL4672 PROTEIN"/>
    <property type="match status" value="1"/>
</dbReference>
<dbReference type="Pfam" id="PF17765">
    <property type="entry name" value="MLTR_LBD"/>
    <property type="match status" value="1"/>
</dbReference>
<evidence type="ECO:0000313" key="4">
    <source>
        <dbReference type="Proteomes" id="UP000657574"/>
    </source>
</evidence>
<dbReference type="EMBL" id="BMQA01000097">
    <property type="protein sequence ID" value="GGJ67294.1"/>
    <property type="molecule type" value="Genomic_DNA"/>
</dbReference>
<gene>
    <name evidence="3" type="ORF">GCM10010121_092500</name>
</gene>
<evidence type="ECO:0000256" key="1">
    <source>
        <dbReference type="SAM" id="MobiDB-lite"/>
    </source>
</evidence>
<evidence type="ECO:0000313" key="3">
    <source>
        <dbReference type="EMBL" id="GGJ67294.1"/>
    </source>
</evidence>
<sequence length="148" mass="16273">MHRDRAHDAHVAVSVPRMEAAADPDLAQFVGELSLQDPDFRTWWAEHHVSSASYGTKHDRHHLVGDLTLDCDTWTGPDGSGQRLMVLTADPGSPSHDALCILTYWTAERTDATAVRDGTHNGTGRTTGAGARRTRPRAPGWSTHTRDR</sequence>
<protein>
    <recommendedName>
        <fullName evidence="2">MmyB-like transcription regulator ligand binding domain-containing protein</fullName>
    </recommendedName>
</protein>
<dbReference type="PANTHER" id="PTHR35010">
    <property type="entry name" value="BLL4672 PROTEIN-RELATED"/>
    <property type="match status" value="1"/>
</dbReference>
<organism evidence="3 4">
    <name type="scientific">Streptomyces brasiliensis</name>
    <dbReference type="NCBI Taxonomy" id="1954"/>
    <lineage>
        <taxon>Bacteria</taxon>
        <taxon>Bacillati</taxon>
        <taxon>Actinomycetota</taxon>
        <taxon>Actinomycetes</taxon>
        <taxon>Kitasatosporales</taxon>
        <taxon>Streptomycetaceae</taxon>
        <taxon>Streptomyces</taxon>
    </lineage>
</organism>
<reference evidence="3" key="1">
    <citation type="journal article" date="2014" name="Int. J. Syst. Evol. Microbiol.">
        <title>Complete genome sequence of Corynebacterium casei LMG S-19264T (=DSM 44701T), isolated from a smear-ripened cheese.</title>
        <authorList>
            <consortium name="US DOE Joint Genome Institute (JGI-PGF)"/>
            <person name="Walter F."/>
            <person name="Albersmeier A."/>
            <person name="Kalinowski J."/>
            <person name="Ruckert C."/>
        </authorList>
    </citation>
    <scope>NUCLEOTIDE SEQUENCE</scope>
    <source>
        <strain evidence="3">JCM 3086</strain>
    </source>
</reference>
<feature type="domain" description="MmyB-like transcription regulator ligand binding" evidence="2">
    <location>
        <begin position="2"/>
        <end position="99"/>
    </location>
</feature>
<reference evidence="3" key="2">
    <citation type="submission" date="2020-09" db="EMBL/GenBank/DDBJ databases">
        <authorList>
            <person name="Sun Q."/>
            <person name="Ohkuma M."/>
        </authorList>
    </citation>
    <scope>NUCLEOTIDE SEQUENCE</scope>
    <source>
        <strain evidence="3">JCM 3086</strain>
    </source>
</reference>
<feature type="region of interest" description="Disordered" evidence="1">
    <location>
        <begin position="115"/>
        <end position="148"/>
    </location>
</feature>
<proteinExistence type="predicted"/>
<name>A0A917ULZ9_9ACTN</name>
<dbReference type="AlphaFoldDB" id="A0A917ULZ9"/>
<comment type="caution">
    <text evidence="3">The sequence shown here is derived from an EMBL/GenBank/DDBJ whole genome shotgun (WGS) entry which is preliminary data.</text>
</comment>
<dbReference type="InterPro" id="IPR041413">
    <property type="entry name" value="MLTR_LBD"/>
</dbReference>
<keyword evidence="4" id="KW-1185">Reference proteome</keyword>
<evidence type="ECO:0000259" key="2">
    <source>
        <dbReference type="Pfam" id="PF17765"/>
    </source>
</evidence>
<dbReference type="Gene3D" id="3.30.450.180">
    <property type="match status" value="1"/>
</dbReference>
<feature type="compositionally biased region" description="Low complexity" evidence="1">
    <location>
        <begin position="122"/>
        <end position="131"/>
    </location>
</feature>
<dbReference type="Proteomes" id="UP000657574">
    <property type="component" value="Unassembled WGS sequence"/>
</dbReference>
<accession>A0A917ULZ9</accession>